<evidence type="ECO:0000256" key="1">
    <source>
        <dbReference type="SAM" id="SignalP"/>
    </source>
</evidence>
<dbReference type="SUPFAM" id="SSF50814">
    <property type="entry name" value="Lipocalins"/>
    <property type="match status" value="1"/>
</dbReference>
<dbReference type="FunFam" id="2.40.128.20:FF:000019">
    <property type="entry name" value="LiPocalin-Related protein"/>
    <property type="match status" value="1"/>
</dbReference>
<dbReference type="Proteomes" id="UP000030665">
    <property type="component" value="Unassembled WGS sequence"/>
</dbReference>
<feature type="domain" description="Lipocalin" evidence="2">
    <location>
        <begin position="338"/>
        <end position="506"/>
    </location>
</feature>
<dbReference type="InterPro" id="IPR012674">
    <property type="entry name" value="Calycin"/>
</dbReference>
<dbReference type="InterPro" id="IPR056868">
    <property type="entry name" value="Lipocalin_dom_nem"/>
</dbReference>
<keyword evidence="1" id="KW-0732">Signal</keyword>
<proteinExistence type="predicted"/>
<dbReference type="EMBL" id="HG806017">
    <property type="protein sequence ID" value="CDW56197.1"/>
    <property type="molecule type" value="Genomic_DNA"/>
</dbReference>
<evidence type="ECO:0000313" key="3">
    <source>
        <dbReference type="EMBL" id="CDW56197.1"/>
    </source>
</evidence>
<reference evidence="3" key="2">
    <citation type="submission" date="2014-03" db="EMBL/GenBank/DDBJ databases">
        <title>The whipworm genome and dual-species transcriptomics of an intimate host-pathogen interaction.</title>
        <authorList>
            <person name="Foth B.J."/>
            <person name="Tsai I.J."/>
            <person name="Reid A.J."/>
            <person name="Bancroft A.J."/>
            <person name="Nichol S."/>
            <person name="Tracey A."/>
            <person name="Holroyd N."/>
            <person name="Cotton J.A."/>
            <person name="Stanley E.J."/>
            <person name="Zarowiecki M."/>
            <person name="Liu J.Z."/>
            <person name="Huckvale T."/>
            <person name="Cooper P.J."/>
            <person name="Grencis R.K."/>
            <person name="Berriman M."/>
        </authorList>
    </citation>
    <scope>NUCLEOTIDE SEQUENCE [LARGE SCALE GENOMIC DNA]</scope>
</reference>
<evidence type="ECO:0000313" key="4">
    <source>
        <dbReference type="Proteomes" id="UP000030665"/>
    </source>
</evidence>
<name>A0A077Z6Y7_TRITR</name>
<dbReference type="PANTHER" id="PTHR37437">
    <property type="entry name" value="LIPOCALIN-RELATED PROTEIN-RELATED"/>
    <property type="match status" value="1"/>
</dbReference>
<evidence type="ECO:0000259" key="2">
    <source>
        <dbReference type="Pfam" id="PF24976"/>
    </source>
</evidence>
<dbReference type="Gene3D" id="2.40.128.20">
    <property type="match status" value="1"/>
</dbReference>
<dbReference type="STRING" id="36087.A0A077Z6Y7"/>
<gene>
    <name evidence="3" type="ORF">TTRE_0000447201</name>
</gene>
<dbReference type="PANTHER" id="PTHR37437:SF1">
    <property type="entry name" value="LIPOCALIN-RELATED PROTEIN"/>
    <property type="match status" value="1"/>
</dbReference>
<dbReference type="OrthoDB" id="565904at2759"/>
<reference evidence="3" key="1">
    <citation type="submission" date="2014-01" db="EMBL/GenBank/DDBJ databases">
        <authorList>
            <person name="Aslett M."/>
        </authorList>
    </citation>
    <scope>NUCLEOTIDE SEQUENCE</scope>
</reference>
<dbReference type="AlphaFoldDB" id="A0A077Z6Y7"/>
<feature type="signal peptide" evidence="1">
    <location>
        <begin position="1"/>
        <end position="18"/>
    </location>
</feature>
<accession>A0A077Z6Y7</accession>
<keyword evidence="4" id="KW-1185">Reference proteome</keyword>
<organism evidence="3 4">
    <name type="scientific">Trichuris trichiura</name>
    <name type="common">Whipworm</name>
    <name type="synonym">Trichocephalus trichiurus</name>
    <dbReference type="NCBI Taxonomy" id="36087"/>
    <lineage>
        <taxon>Eukaryota</taxon>
        <taxon>Metazoa</taxon>
        <taxon>Ecdysozoa</taxon>
        <taxon>Nematoda</taxon>
        <taxon>Enoplea</taxon>
        <taxon>Dorylaimia</taxon>
        <taxon>Trichinellida</taxon>
        <taxon>Trichuridae</taxon>
        <taxon>Trichuris</taxon>
    </lineage>
</organism>
<sequence length="515" mass="55844">MLVLLVICLISYLEVTHGAEHSSLFNSKTHSRPVVLRYKSDVSLNDADETEPVRNAQHVSAETRAYLETASAPTIGKQVATRKFSPTADIQQFYRDRLAVKITPVQRNPKRVAGAPAQSVRMLNEMGLPTPSPPVIAKAPGLSSLLAEEGALIPSGTAPNLRNIGHNIVQKGTAIVSEIQSAVPKVVPFSPAEGTAASAKSKVDVVGLTKQVLSPVLRKFFPSAEPMPSFSAASADPLSHKGLLDILKGLGQRITGGAGFNQALPAFGQGAAMRGPPVAGLPALPGLPGLKSQSSVDIMGLLSSIGKRIMEKSNITSLMQPNALQKMADNLTDALVPDMPNLDLELFMGRWFEGVNSPRASEDRCIVHHFGGLTENGKTATYTALKIYREGSDFGQVRYSIGYAFRGGRQPGMLQMHSSESSDPVPFWIYNVGPVSNDTLGNSRYEYAVISNWIRYPVTVLVRDPDTFKSKYEDEVLQWLEKNHFINGLVRAFNLVQPVSYDNCRYSENAFEVLG</sequence>
<feature type="chain" id="PRO_5001728550" description="Lipocalin domain-containing protein" evidence="1">
    <location>
        <begin position="19"/>
        <end position="515"/>
    </location>
</feature>
<protein>
    <recommendedName>
        <fullName evidence="2">Lipocalin domain-containing protein</fullName>
    </recommendedName>
</protein>
<dbReference type="Pfam" id="PF24976">
    <property type="entry name" value="Lipocalin_10"/>
    <property type="match status" value="1"/>
</dbReference>